<sequence length="128" mass="14399">MSESTHHRPPTDADAESEALSEREYHYLLAPRRRRMTLDLLAGRREAVDLEPLASAIAARECGLEGRDEETVETIAISLHHVHLPAMANAGAVDYDPQAKRVTPQPCLLEYDLQFDREVAVGVNDRRR</sequence>
<dbReference type="EMBL" id="AOLZ01000012">
    <property type="protein sequence ID" value="EMA37476.1"/>
    <property type="molecule type" value="Genomic_DNA"/>
</dbReference>
<evidence type="ECO:0000313" key="3">
    <source>
        <dbReference type="EMBL" id="APW97777.1"/>
    </source>
</evidence>
<reference evidence="4 5" key="2">
    <citation type="journal article" date="2014" name="PLoS Genet.">
        <title>Phylogenetically driven sequencing of extremely halophilic archaea reveals strategies for static and dynamic osmo-response.</title>
        <authorList>
            <person name="Becker E.A."/>
            <person name="Seitzer P.M."/>
            <person name="Tritt A."/>
            <person name="Larsen D."/>
            <person name="Krusor M."/>
            <person name="Yao A.I."/>
            <person name="Wu D."/>
            <person name="Madern D."/>
            <person name="Eisen J.A."/>
            <person name="Darling A.E."/>
            <person name="Facciotti M.T."/>
        </authorList>
    </citation>
    <scope>NUCLEOTIDE SEQUENCE [LARGE SCALE GENOMIC DNA]</scope>
    <source>
        <strain evidence="4 5">AJ5</strain>
    </source>
</reference>
<dbReference type="KEGG" id="hlc:CHINAEXTREME08295"/>
<organism evidence="4 5">
    <name type="scientific">Natronobacterium lacisalsi AJ5</name>
    <dbReference type="NCBI Taxonomy" id="358396"/>
    <lineage>
        <taxon>Archaea</taxon>
        <taxon>Methanobacteriati</taxon>
        <taxon>Methanobacteriota</taxon>
        <taxon>Stenosarchaea group</taxon>
        <taxon>Halobacteria</taxon>
        <taxon>Halobacteriales</taxon>
        <taxon>Natrialbaceae</taxon>
        <taxon>Natronobacterium</taxon>
    </lineage>
</organism>
<reference evidence="3" key="3">
    <citation type="submission" date="2017-01" db="EMBL/GenBank/DDBJ databases">
        <authorList>
            <person name="Mah S.A."/>
            <person name="Swanson W.J."/>
            <person name="Moy G.W."/>
            <person name="Vacquier V.D."/>
        </authorList>
    </citation>
    <scope>NUCLEOTIDE SEQUENCE</scope>
    <source>
        <strain evidence="3">AJ5</strain>
    </source>
</reference>
<evidence type="ECO:0000256" key="1">
    <source>
        <dbReference type="SAM" id="MobiDB-lite"/>
    </source>
</evidence>
<evidence type="ECO:0000313" key="6">
    <source>
        <dbReference type="Proteomes" id="UP000186547"/>
    </source>
</evidence>
<feature type="domain" description="DUF7344" evidence="2">
    <location>
        <begin position="28"/>
        <end position="103"/>
    </location>
</feature>
<dbReference type="GeneID" id="30921117"/>
<accession>M0LVI5</accession>
<dbReference type="Proteomes" id="UP000186547">
    <property type="component" value="Chromosome"/>
</dbReference>
<feature type="region of interest" description="Disordered" evidence="1">
    <location>
        <begin position="1"/>
        <end position="21"/>
    </location>
</feature>
<evidence type="ECO:0000313" key="4">
    <source>
        <dbReference type="EMBL" id="EMA37476.1"/>
    </source>
</evidence>
<reference evidence="3 6" key="1">
    <citation type="journal article" date="2011" name="J. Bacteriol.">
        <title>Genome sequence of Halobiforma lacisalsi AJ5, an extremely halophilic archaeon which harbors a bop gene.</title>
        <authorList>
            <person name="Jiang X."/>
            <person name="Wang S."/>
            <person name="Cheng H."/>
            <person name="Huo Y."/>
            <person name="Zhang X."/>
            <person name="Zhu X."/>
            <person name="Han X."/>
            <person name="Ni P."/>
            <person name="Wu M."/>
        </authorList>
    </citation>
    <scope>NUCLEOTIDE SEQUENCE [LARGE SCALE GENOMIC DNA]</scope>
    <source>
        <strain evidence="3 6">AJ5</strain>
    </source>
</reference>
<evidence type="ECO:0000259" key="2">
    <source>
        <dbReference type="Pfam" id="PF24035"/>
    </source>
</evidence>
<dbReference type="eggNOG" id="arCOG03828">
    <property type="taxonomic scope" value="Archaea"/>
</dbReference>
<evidence type="ECO:0000313" key="5">
    <source>
        <dbReference type="Proteomes" id="UP000011555"/>
    </source>
</evidence>
<proteinExistence type="predicted"/>
<dbReference type="RefSeq" id="WP_007140013.1">
    <property type="nucleotide sequence ID" value="NZ_AOLZ01000012.1"/>
</dbReference>
<feature type="compositionally biased region" description="Basic and acidic residues" evidence="1">
    <location>
        <begin position="1"/>
        <end position="11"/>
    </location>
</feature>
<dbReference type="EMBL" id="CP019285">
    <property type="protein sequence ID" value="APW97777.1"/>
    <property type="molecule type" value="Genomic_DNA"/>
</dbReference>
<gene>
    <name evidence="4" type="ORF">C445_01276</name>
    <name evidence="3" type="ORF">CHINAEXTREME_08295</name>
</gene>
<name>M0LVI5_NATLA</name>
<protein>
    <recommendedName>
        <fullName evidence="2">DUF7344 domain-containing protein</fullName>
    </recommendedName>
</protein>
<dbReference type="Proteomes" id="UP000011555">
    <property type="component" value="Unassembled WGS sequence"/>
</dbReference>
<dbReference type="Pfam" id="PF24035">
    <property type="entry name" value="DUF7344"/>
    <property type="match status" value="1"/>
</dbReference>
<dbReference type="STRING" id="358396.CHINAEXTREME_08295"/>
<dbReference type="AlphaFoldDB" id="M0LVI5"/>
<keyword evidence="5" id="KW-1185">Reference proteome</keyword>
<dbReference type="InterPro" id="IPR055768">
    <property type="entry name" value="DUF7344"/>
</dbReference>